<dbReference type="AlphaFoldDB" id="A0A699Z807"/>
<feature type="region of interest" description="Disordered" evidence="1">
    <location>
        <begin position="50"/>
        <end position="85"/>
    </location>
</feature>
<evidence type="ECO:0000256" key="1">
    <source>
        <dbReference type="SAM" id="MobiDB-lite"/>
    </source>
</evidence>
<feature type="non-terminal residue" evidence="2">
    <location>
        <position position="1"/>
    </location>
</feature>
<proteinExistence type="predicted"/>
<dbReference type="Proteomes" id="UP000485058">
    <property type="component" value="Unassembled WGS sequence"/>
</dbReference>
<feature type="compositionally biased region" description="Basic and acidic residues" evidence="1">
    <location>
        <begin position="69"/>
        <end position="85"/>
    </location>
</feature>
<dbReference type="EMBL" id="BLLF01001677">
    <property type="protein sequence ID" value="GFH20668.1"/>
    <property type="molecule type" value="Genomic_DNA"/>
</dbReference>
<comment type="caution">
    <text evidence="2">The sequence shown here is derived from an EMBL/GenBank/DDBJ whole genome shotgun (WGS) entry which is preliminary data.</text>
</comment>
<evidence type="ECO:0000313" key="3">
    <source>
        <dbReference type="EMBL" id="GFH20668.1"/>
    </source>
</evidence>
<gene>
    <name evidence="2" type="ORF">HaLaN_11586</name>
    <name evidence="3" type="ORF">HaLaN_17826</name>
</gene>
<accession>A0A699Z807</accession>
<evidence type="ECO:0000313" key="2">
    <source>
        <dbReference type="EMBL" id="GFH15369.1"/>
    </source>
</evidence>
<name>A0A699Z807_HAELA</name>
<sequence length="85" mass="9713">RPDPKLDRFEVDLEDPTPFQRQMFDQVLFTDPDSGLPYLPDDFDLEEFEEEVRREVEAGGSSTAGSSKESIRALLGDRKAPPKRE</sequence>
<keyword evidence="4" id="KW-1185">Reference proteome</keyword>
<protein>
    <submittedName>
        <fullName evidence="2">Uncharacterized protein</fullName>
    </submittedName>
</protein>
<dbReference type="EMBL" id="BLLF01000842">
    <property type="protein sequence ID" value="GFH15369.1"/>
    <property type="molecule type" value="Genomic_DNA"/>
</dbReference>
<evidence type="ECO:0000313" key="4">
    <source>
        <dbReference type="Proteomes" id="UP000485058"/>
    </source>
</evidence>
<reference evidence="2 4" key="1">
    <citation type="submission" date="2020-02" db="EMBL/GenBank/DDBJ databases">
        <title>Draft genome sequence of Haematococcus lacustris strain NIES-144.</title>
        <authorList>
            <person name="Morimoto D."/>
            <person name="Nakagawa S."/>
            <person name="Yoshida T."/>
            <person name="Sawayama S."/>
        </authorList>
    </citation>
    <scope>NUCLEOTIDE SEQUENCE [LARGE SCALE GENOMIC DNA]</scope>
    <source>
        <strain evidence="2 4">NIES-144</strain>
    </source>
</reference>
<organism evidence="2 4">
    <name type="scientific">Haematococcus lacustris</name>
    <name type="common">Green alga</name>
    <name type="synonym">Haematococcus pluvialis</name>
    <dbReference type="NCBI Taxonomy" id="44745"/>
    <lineage>
        <taxon>Eukaryota</taxon>
        <taxon>Viridiplantae</taxon>
        <taxon>Chlorophyta</taxon>
        <taxon>core chlorophytes</taxon>
        <taxon>Chlorophyceae</taxon>
        <taxon>CS clade</taxon>
        <taxon>Chlamydomonadales</taxon>
        <taxon>Haematococcaceae</taxon>
        <taxon>Haematococcus</taxon>
    </lineage>
</organism>